<evidence type="ECO:0000313" key="3">
    <source>
        <dbReference type="Proteomes" id="UP000559626"/>
    </source>
</evidence>
<name>A0A7Y0FNV8_9BACT</name>
<dbReference type="Pfam" id="PF11306">
    <property type="entry name" value="DUF3108"/>
    <property type="match status" value="1"/>
</dbReference>
<dbReference type="RefSeq" id="WP_169533019.1">
    <property type="nucleotide sequence ID" value="NZ_JABBGH010000003.1"/>
</dbReference>
<feature type="signal peptide" evidence="1">
    <location>
        <begin position="1"/>
        <end position="23"/>
    </location>
</feature>
<sequence length="275" mass="31508">MRRWLLVPLLLLCAAFTQPIGTAEPVRLWPNASFRTGETIRYKVHYGIINAGEAVIETSSNLERVADRPCYRATVSGRTLGSFDFFMHVRDQWRAYIDTASILPLRSTRDIAEGTYRKKEVVDFDQARDVVNVLQTHTKEPIRYTFKVPNNVQELVSGFYFLRTLDYDHMKPGEVIHVGGFFDEGTFNLEVVYKGRELVETKAGLVHAIKLVPRMPKNRIFRGEDAIKVYFSDDKNKIPVLFQAELFVGAVKVDMYQADGLKTKLNMVARQQTQP</sequence>
<dbReference type="EMBL" id="JABBGH010000003">
    <property type="protein sequence ID" value="NML67348.1"/>
    <property type="molecule type" value="Genomic_DNA"/>
</dbReference>
<dbReference type="InterPro" id="IPR021457">
    <property type="entry name" value="DUF3108"/>
</dbReference>
<gene>
    <name evidence="2" type="ORF">HHL22_19270</name>
</gene>
<evidence type="ECO:0000256" key="1">
    <source>
        <dbReference type="SAM" id="SignalP"/>
    </source>
</evidence>
<protein>
    <submittedName>
        <fullName evidence="2">DUF3108 domain-containing protein</fullName>
    </submittedName>
</protein>
<reference evidence="2 3" key="1">
    <citation type="submission" date="2020-04" db="EMBL/GenBank/DDBJ databases">
        <title>Hymenobacter polaris sp. nov., isolated from Arctic soil.</title>
        <authorList>
            <person name="Dahal R.H."/>
        </authorList>
    </citation>
    <scope>NUCLEOTIDE SEQUENCE [LARGE SCALE GENOMIC DNA]</scope>
    <source>
        <strain evidence="2 3">RP-2-7</strain>
    </source>
</reference>
<feature type="chain" id="PRO_5031536563" evidence="1">
    <location>
        <begin position="24"/>
        <end position="275"/>
    </location>
</feature>
<dbReference type="AlphaFoldDB" id="A0A7Y0FNV8"/>
<dbReference type="Proteomes" id="UP000559626">
    <property type="component" value="Unassembled WGS sequence"/>
</dbReference>
<comment type="caution">
    <text evidence="2">The sequence shown here is derived from an EMBL/GenBank/DDBJ whole genome shotgun (WGS) entry which is preliminary data.</text>
</comment>
<organism evidence="2 3">
    <name type="scientific">Hymenobacter polaris</name>
    <dbReference type="NCBI Taxonomy" id="2682546"/>
    <lineage>
        <taxon>Bacteria</taxon>
        <taxon>Pseudomonadati</taxon>
        <taxon>Bacteroidota</taxon>
        <taxon>Cytophagia</taxon>
        <taxon>Cytophagales</taxon>
        <taxon>Hymenobacteraceae</taxon>
        <taxon>Hymenobacter</taxon>
    </lineage>
</organism>
<keyword evidence="1" id="KW-0732">Signal</keyword>
<accession>A0A7Y0FNV8</accession>
<keyword evidence="3" id="KW-1185">Reference proteome</keyword>
<evidence type="ECO:0000313" key="2">
    <source>
        <dbReference type="EMBL" id="NML67348.1"/>
    </source>
</evidence>
<proteinExistence type="predicted"/>